<organism evidence="10 11">
    <name type="scientific">Olpidium bornovanus</name>
    <dbReference type="NCBI Taxonomy" id="278681"/>
    <lineage>
        <taxon>Eukaryota</taxon>
        <taxon>Fungi</taxon>
        <taxon>Fungi incertae sedis</taxon>
        <taxon>Olpidiomycota</taxon>
        <taxon>Olpidiomycotina</taxon>
        <taxon>Olpidiomycetes</taxon>
        <taxon>Olpidiales</taxon>
        <taxon>Olpidiaceae</taxon>
        <taxon>Olpidium</taxon>
    </lineage>
</organism>
<dbReference type="Pfam" id="PF02668">
    <property type="entry name" value="TauD"/>
    <property type="match status" value="1"/>
</dbReference>
<comment type="cofactor">
    <cofactor evidence="1">
        <name>Fe(2+)</name>
        <dbReference type="ChEBI" id="CHEBI:29033"/>
    </cofactor>
</comment>
<gene>
    <name evidence="10" type="ORF">BJ554DRAFT_3474</name>
</gene>
<evidence type="ECO:0000256" key="1">
    <source>
        <dbReference type="ARBA" id="ARBA00001954"/>
    </source>
</evidence>
<dbReference type="GO" id="GO:0045329">
    <property type="term" value="P:carnitine biosynthetic process"/>
    <property type="evidence" value="ECO:0007669"/>
    <property type="project" value="TreeGrafter"/>
</dbReference>
<evidence type="ECO:0000259" key="8">
    <source>
        <dbReference type="Pfam" id="PF02668"/>
    </source>
</evidence>
<keyword evidence="11" id="KW-1185">Reference proteome</keyword>
<dbReference type="SUPFAM" id="SSF51197">
    <property type="entry name" value="Clavaminate synthase-like"/>
    <property type="match status" value="1"/>
</dbReference>
<dbReference type="AlphaFoldDB" id="A0A8H8DLC8"/>
<keyword evidence="3" id="KW-0479">Metal-binding</keyword>
<keyword evidence="4 10" id="KW-0223">Dioxygenase</keyword>
<evidence type="ECO:0000256" key="6">
    <source>
        <dbReference type="ARBA" id="ARBA00023004"/>
    </source>
</evidence>
<keyword evidence="5" id="KW-0560">Oxidoreductase</keyword>
<reference evidence="10 11" key="1">
    <citation type="journal article" name="Sci. Rep.">
        <title>Genome-scale phylogenetic analyses confirm Olpidium as the closest living zoosporic fungus to the non-flagellated, terrestrial fungi.</title>
        <authorList>
            <person name="Chang Y."/>
            <person name="Rochon D."/>
            <person name="Sekimoto S."/>
            <person name="Wang Y."/>
            <person name="Chovatia M."/>
            <person name="Sandor L."/>
            <person name="Salamov A."/>
            <person name="Grigoriev I.V."/>
            <person name="Stajich J.E."/>
            <person name="Spatafora J.W."/>
        </authorList>
    </citation>
    <scope>NUCLEOTIDE SEQUENCE [LARGE SCALE GENOMIC DNA]</scope>
    <source>
        <strain evidence="10">S191</strain>
    </source>
</reference>
<feature type="non-terminal residue" evidence="10">
    <location>
        <position position="1"/>
    </location>
</feature>
<name>A0A8H8DLC8_9FUNG</name>
<comment type="similarity">
    <text evidence="2">Belongs to the gamma-BBH/TMLD family.</text>
</comment>
<dbReference type="InterPro" id="IPR003819">
    <property type="entry name" value="TauD/TfdA-like"/>
</dbReference>
<feature type="transmembrane region" description="Helical" evidence="7">
    <location>
        <begin position="453"/>
        <end position="474"/>
    </location>
</feature>
<feature type="domain" description="Gamma-butyrobetaine hydroxylase-like N-terminal" evidence="9">
    <location>
        <begin position="53"/>
        <end position="99"/>
    </location>
</feature>
<dbReference type="OrthoDB" id="406634at2759"/>
<sequence length="565" mass="63134">ILPRPPLRLQRAVAAAVPGGYDHGNRRYAAPPRRVEQGADCLRVPSTSGAGWLDVPYAWLRDNCPCGKCIHPSTRQKLHSCADVRPGIRPKSVEVQGTGADERYRMTWSGSGLDRGDLLAAVTAEFEGEGRLDHISIFTAAYLAEHFDPSPSVRRFQLHPHRVLWDRKQLLLLKDSPGDKKNWVHLDEYMSSDDRGLLKILRSLGKYGLAFVTGAKNDVATTEAIAKRIGTIRDTFYGRTWDVKSVLNAKNIAYTPLHLGLHMDLLWVTSSHAQFLHCYKHSVSGGASTFLDSLAVADLLQKHSPDDYRTLRRVPVTFHYVNDGHHMRYRRPTILTSSDERDPFSGRTQADDEGPILVNSAPPFQGPLEGLSAEDARAFYSAFRRFTAIMEGSDPCVSREWEGERNNPLLYAVTLRPGDVAIFANRRVLHGRTVFDPNTGERHLKGTYSGLQAVAAVSPWLVLLTVLASVATLYTQRNVRRTFPFVADPRSRRQAALLRPAPRMTYALGPVGHNLVFNARLDQANAEDAYRSLTVPVFGREVVYDVENPVFMEQKRCCTAGRKTT</sequence>
<dbReference type="EMBL" id="JAEFCI010001585">
    <property type="protein sequence ID" value="KAG5462804.1"/>
    <property type="molecule type" value="Genomic_DNA"/>
</dbReference>
<keyword evidence="7" id="KW-1133">Transmembrane helix</keyword>
<accession>A0A8H8DLC8</accession>
<dbReference type="GO" id="GO:0046872">
    <property type="term" value="F:metal ion binding"/>
    <property type="evidence" value="ECO:0007669"/>
    <property type="project" value="UniProtKB-KW"/>
</dbReference>
<dbReference type="PANTHER" id="PTHR10696">
    <property type="entry name" value="GAMMA-BUTYROBETAINE HYDROXYLASE-RELATED"/>
    <property type="match status" value="1"/>
</dbReference>
<evidence type="ECO:0000256" key="7">
    <source>
        <dbReference type="SAM" id="Phobius"/>
    </source>
</evidence>
<evidence type="ECO:0000256" key="4">
    <source>
        <dbReference type="ARBA" id="ARBA00022964"/>
    </source>
</evidence>
<dbReference type="GO" id="GO:0005739">
    <property type="term" value="C:mitochondrion"/>
    <property type="evidence" value="ECO:0007669"/>
    <property type="project" value="TreeGrafter"/>
</dbReference>
<feature type="domain" description="TauD/TfdA-like" evidence="8">
    <location>
        <begin position="184"/>
        <end position="448"/>
    </location>
</feature>
<dbReference type="InterPro" id="IPR042098">
    <property type="entry name" value="TauD-like_sf"/>
</dbReference>
<protein>
    <submittedName>
        <fullName evidence="10">Taurine catabolism dioxygenase TauD, TfdA family-domain-containing protein</fullName>
    </submittedName>
</protein>
<keyword evidence="7" id="KW-0472">Membrane</keyword>
<keyword evidence="6" id="KW-0408">Iron</keyword>
<dbReference type="InterPro" id="IPR050411">
    <property type="entry name" value="AlphaKG_dependent_hydroxylases"/>
</dbReference>
<dbReference type="Proteomes" id="UP000673691">
    <property type="component" value="Unassembled WGS sequence"/>
</dbReference>
<comment type="caution">
    <text evidence="10">The sequence shown here is derived from an EMBL/GenBank/DDBJ whole genome shotgun (WGS) entry which is preliminary data.</text>
</comment>
<dbReference type="InterPro" id="IPR010376">
    <property type="entry name" value="GBBH-like_N"/>
</dbReference>
<keyword evidence="7" id="KW-0812">Transmembrane</keyword>
<evidence type="ECO:0000256" key="2">
    <source>
        <dbReference type="ARBA" id="ARBA00008654"/>
    </source>
</evidence>
<evidence type="ECO:0000313" key="11">
    <source>
        <dbReference type="Proteomes" id="UP000673691"/>
    </source>
</evidence>
<dbReference type="GO" id="GO:0016706">
    <property type="term" value="F:2-oxoglutarate-dependent dioxygenase activity"/>
    <property type="evidence" value="ECO:0007669"/>
    <property type="project" value="UniProtKB-ARBA"/>
</dbReference>
<evidence type="ECO:0000256" key="3">
    <source>
        <dbReference type="ARBA" id="ARBA00022723"/>
    </source>
</evidence>
<dbReference type="PANTHER" id="PTHR10696:SF25">
    <property type="entry name" value="OXIDOREDUCTASE AIM17-RELATED"/>
    <property type="match status" value="1"/>
</dbReference>
<dbReference type="Gene3D" id="3.60.130.10">
    <property type="entry name" value="Clavaminate synthase-like"/>
    <property type="match status" value="1"/>
</dbReference>
<evidence type="ECO:0000259" key="9">
    <source>
        <dbReference type="Pfam" id="PF06155"/>
    </source>
</evidence>
<dbReference type="InterPro" id="IPR038492">
    <property type="entry name" value="GBBH-like_N_sf"/>
</dbReference>
<proteinExistence type="inferred from homology"/>
<evidence type="ECO:0000256" key="5">
    <source>
        <dbReference type="ARBA" id="ARBA00023002"/>
    </source>
</evidence>
<dbReference type="Gene3D" id="3.30.2020.30">
    <property type="match status" value="1"/>
</dbReference>
<dbReference type="Pfam" id="PF06155">
    <property type="entry name" value="GBBH-like_N"/>
    <property type="match status" value="1"/>
</dbReference>
<evidence type="ECO:0000313" key="10">
    <source>
        <dbReference type="EMBL" id="KAG5462804.1"/>
    </source>
</evidence>